<evidence type="ECO:0000313" key="2">
    <source>
        <dbReference type="Proteomes" id="UP000257039"/>
    </source>
</evidence>
<dbReference type="Pfam" id="PF14357">
    <property type="entry name" value="DUF4404"/>
    <property type="match status" value="1"/>
</dbReference>
<sequence length="107" mass="11944">MSTSWHIIFINTLAFRMTAMTPKRLQPDMDELLKVIDDVEAADECTTAELRQIADEINTAINAPEAEPPIEALKHRLEQEAIKFAESHPAIASATRQVLDTLNNMGI</sequence>
<organism evidence="1 2">
    <name type="scientific">Zooshikella ganghwensis</name>
    <dbReference type="NCBI Taxonomy" id="202772"/>
    <lineage>
        <taxon>Bacteria</taxon>
        <taxon>Pseudomonadati</taxon>
        <taxon>Pseudomonadota</taxon>
        <taxon>Gammaproteobacteria</taxon>
        <taxon>Oceanospirillales</taxon>
        <taxon>Zooshikellaceae</taxon>
        <taxon>Zooshikella</taxon>
    </lineage>
</organism>
<protein>
    <submittedName>
        <fullName evidence="1">DUF4404 family protein</fullName>
    </submittedName>
</protein>
<comment type="caution">
    <text evidence="1">The sequence shown here is derived from an EMBL/GenBank/DDBJ whole genome shotgun (WGS) entry which is preliminary data.</text>
</comment>
<keyword evidence="2" id="KW-1185">Reference proteome</keyword>
<dbReference type="AlphaFoldDB" id="A0A4P9VTS0"/>
<gene>
    <name evidence="1" type="ORF">B9G39_25655</name>
</gene>
<evidence type="ECO:0000313" key="1">
    <source>
        <dbReference type="EMBL" id="RDH46566.1"/>
    </source>
</evidence>
<dbReference type="Proteomes" id="UP000257039">
    <property type="component" value="Unassembled WGS sequence"/>
</dbReference>
<accession>A0A4P9VTS0</accession>
<proteinExistence type="predicted"/>
<reference evidence="1 2" key="1">
    <citation type="submission" date="2017-04" db="EMBL/GenBank/DDBJ databases">
        <title>Draft genome sequence of Zooshikella ganghwensis VG4 isolated from Red Sea sediments.</title>
        <authorList>
            <person name="Rehman Z."/>
            <person name="Alam I."/>
            <person name="Kamau A."/>
            <person name="Bajic V."/>
            <person name="Leiknes T."/>
        </authorList>
    </citation>
    <scope>NUCLEOTIDE SEQUENCE [LARGE SCALE GENOMIC DNA]</scope>
    <source>
        <strain evidence="1 2">VG4</strain>
    </source>
</reference>
<dbReference type="InterPro" id="IPR025516">
    <property type="entry name" value="DUF4404"/>
</dbReference>
<name>A0A4P9VTS0_9GAMM</name>
<dbReference type="EMBL" id="NDXW01000001">
    <property type="protein sequence ID" value="RDH46566.1"/>
    <property type="molecule type" value="Genomic_DNA"/>
</dbReference>